<sequence>MMMALKLFENVILLLKMNKYTVCKICEGEIKLINKKYNLIQCSNCEFIFCSTIFSQDQFIAVYDELYNKENAIYRNHAVVEYAMLLENKKIKVGYHRSRLLKKHVLNGKCESVLEIGSGIGLIGSYIRNENKQIKYLGIEIDKESYQKSQFLKLNTINDDFTVIDTIEESFDVIMLWEVIEHLQDLRLFLELANKKLNSNGKILLSTPNYNKIYNYPEREEDAIFQDKPPVHLNFFTKENIASIFELNHFVKCKATVKKFPYLDIKNKKFYIDFLKSIFNHYHGSTIYLEATKE</sequence>
<dbReference type="Pfam" id="PF13489">
    <property type="entry name" value="Methyltransf_23"/>
    <property type="match status" value="1"/>
</dbReference>
<dbReference type="Gene3D" id="3.40.50.150">
    <property type="entry name" value="Vaccinia Virus protein VP39"/>
    <property type="match status" value="1"/>
</dbReference>
<protein>
    <submittedName>
        <fullName evidence="1">Class I SAM-dependent methyltransferase</fullName>
        <ecNumber evidence="1">2.1.1.222</ecNumber>
        <ecNumber evidence="1">2.1.1.64</ecNumber>
    </submittedName>
</protein>
<dbReference type="GO" id="GO:0102208">
    <property type="term" value="F:2-polyprenyl-6-hydroxyphenol methylase activity"/>
    <property type="evidence" value="ECO:0007669"/>
    <property type="project" value="UniProtKB-EC"/>
</dbReference>
<proteinExistence type="predicted"/>
<dbReference type="EC" id="2.1.1.222" evidence="1"/>
<organism evidence="1">
    <name type="scientific">Flavobacterium sp. WC2429</name>
    <dbReference type="NCBI Taxonomy" id="3234140"/>
    <lineage>
        <taxon>Bacteria</taxon>
        <taxon>Pseudomonadati</taxon>
        <taxon>Bacteroidota</taxon>
        <taxon>Flavobacteriia</taxon>
        <taxon>Flavobacteriales</taxon>
        <taxon>Flavobacteriaceae</taxon>
        <taxon>Flavobacterium</taxon>
    </lineage>
</organism>
<dbReference type="PANTHER" id="PTHR43861">
    <property type="entry name" value="TRANS-ACONITATE 2-METHYLTRANSFERASE-RELATED"/>
    <property type="match status" value="1"/>
</dbReference>
<dbReference type="GO" id="GO:0061542">
    <property type="term" value="F:3-demethylubiquinol 3-O-methyltransferase activity"/>
    <property type="evidence" value="ECO:0007669"/>
    <property type="project" value="UniProtKB-EC"/>
</dbReference>
<dbReference type="RefSeq" id="WP_369765598.1">
    <property type="nucleotide sequence ID" value="NZ_CP165627.1"/>
</dbReference>
<name>A0AB39WPK1_9FLAO</name>
<dbReference type="EC" id="2.1.1.64" evidence="1"/>
<evidence type="ECO:0000313" key="1">
    <source>
        <dbReference type="EMBL" id="XDV02312.1"/>
    </source>
</evidence>
<accession>A0AB39WPK1</accession>
<dbReference type="InterPro" id="IPR029063">
    <property type="entry name" value="SAM-dependent_MTases_sf"/>
</dbReference>
<dbReference type="EMBL" id="CP165627">
    <property type="protein sequence ID" value="XDV02312.1"/>
    <property type="molecule type" value="Genomic_DNA"/>
</dbReference>
<dbReference type="SUPFAM" id="SSF53335">
    <property type="entry name" value="S-adenosyl-L-methionine-dependent methyltransferases"/>
    <property type="match status" value="1"/>
</dbReference>
<dbReference type="PANTHER" id="PTHR43861:SF6">
    <property type="entry name" value="METHYLTRANSFERASE TYPE 11"/>
    <property type="match status" value="1"/>
</dbReference>
<reference evidence="1" key="1">
    <citation type="submission" date="2024-07" db="EMBL/GenBank/DDBJ databases">
        <authorList>
            <person name="Biller S.J."/>
        </authorList>
    </citation>
    <scope>NUCLEOTIDE SEQUENCE</scope>
    <source>
        <strain evidence="1">WC2429</strain>
    </source>
</reference>
<dbReference type="CDD" id="cd02440">
    <property type="entry name" value="AdoMet_MTases"/>
    <property type="match status" value="1"/>
</dbReference>
<dbReference type="GO" id="GO:0032259">
    <property type="term" value="P:methylation"/>
    <property type="evidence" value="ECO:0007669"/>
    <property type="project" value="UniProtKB-KW"/>
</dbReference>
<keyword evidence="1" id="KW-0808">Transferase</keyword>
<gene>
    <name evidence="1" type="ORF">AB3G32_01325</name>
</gene>
<keyword evidence="1" id="KW-0489">Methyltransferase</keyword>
<dbReference type="AlphaFoldDB" id="A0AB39WPK1"/>